<reference evidence="9 10" key="1">
    <citation type="submission" date="2019-05" db="EMBL/GenBank/DDBJ databases">
        <title>Arcobacter sp. nov., isolated from sea sediment.</title>
        <authorList>
            <person name="Kim W."/>
        </authorList>
    </citation>
    <scope>NUCLEOTIDE SEQUENCE [LARGE SCALE GENOMIC DNA]</scope>
    <source>
        <strain evidence="9 10">CAU 1517</strain>
    </source>
</reference>
<evidence type="ECO:0000313" key="9">
    <source>
        <dbReference type="EMBL" id="TLP35833.1"/>
    </source>
</evidence>
<evidence type="ECO:0000259" key="8">
    <source>
        <dbReference type="Pfam" id="PF00749"/>
    </source>
</evidence>
<organism evidence="9 10">
    <name type="scientific">Arcobacter arenosus</name>
    <dbReference type="NCBI Taxonomy" id="2576037"/>
    <lineage>
        <taxon>Bacteria</taxon>
        <taxon>Pseudomonadati</taxon>
        <taxon>Campylobacterota</taxon>
        <taxon>Epsilonproteobacteria</taxon>
        <taxon>Campylobacterales</taxon>
        <taxon>Arcobacteraceae</taxon>
        <taxon>Arcobacter</taxon>
    </lineage>
</organism>
<keyword evidence="5 7" id="KW-0648">Protein biosynthesis</keyword>
<dbReference type="GO" id="GO:0000049">
    <property type="term" value="F:tRNA binding"/>
    <property type="evidence" value="ECO:0007669"/>
    <property type="project" value="InterPro"/>
</dbReference>
<dbReference type="SUPFAM" id="SSF52374">
    <property type="entry name" value="Nucleotidylyl transferase"/>
    <property type="match status" value="1"/>
</dbReference>
<evidence type="ECO:0000256" key="7">
    <source>
        <dbReference type="RuleBase" id="RU363037"/>
    </source>
</evidence>
<dbReference type="InterPro" id="IPR049940">
    <property type="entry name" value="GluQ/Sye"/>
</dbReference>
<comment type="similarity">
    <text evidence="1">Belongs to the class-I aminoacyl-tRNA synthetase family. Glutamate--tRNA ligase type 1 subfamily.</text>
</comment>
<keyword evidence="6 7" id="KW-0030">Aminoacyl-tRNA synthetase</keyword>
<protein>
    <submittedName>
        <fullName evidence="9">Glutamate--tRNA ligase</fullName>
        <ecNumber evidence="9">6.1.1.-</ecNumber>
    </submittedName>
</protein>
<dbReference type="AlphaFoldDB" id="A0A5R8XY99"/>
<dbReference type="RefSeq" id="WP_138153679.1">
    <property type="nucleotide sequence ID" value="NZ_VANU01000007.1"/>
</dbReference>
<dbReference type="PANTHER" id="PTHR43311">
    <property type="entry name" value="GLUTAMATE--TRNA LIGASE"/>
    <property type="match status" value="1"/>
</dbReference>
<dbReference type="InterPro" id="IPR008925">
    <property type="entry name" value="aa_tRNA-synth_I_cd-bd_sf"/>
</dbReference>
<dbReference type="Gene3D" id="3.40.50.620">
    <property type="entry name" value="HUPs"/>
    <property type="match status" value="1"/>
</dbReference>
<sequence length="424" mass="48925">MVRFRVSATKHLDIETLRIGIFNYILSKKLDKPLLISIDDTDKQNNIENIEKEILELLNLFSIDHERVVYQSENLKYHQKIIMQLMAKKEAYSCFCSEEKLNELKEEAKKANKPIRYDGFCSTLSDETVLNCNAPFTVRIKEPDSKVTINDLLKGEISYQPYEIDSYIALAHDKMPKKVYASAIDDMLYNISTVVSNDGESINAARETYTRALLSYDTKIDYLHLPEISNNKSLNNVKWFIDEGYLPSAIANYLVSISLKDENKVFSLEDIIKSFDVKNIINNNIVFDIDELKKINKKHIELMDNLRLSKILSYADADIGNLAKLFLTEVSTIKELKEKITLIFQTKEENSTLKDGILELKSCMNKAPFFNNFNELKKYIENNTSLKENEIEKIITYLVLGNENGPDMNNIYPLIKNYIGEIIK</sequence>
<dbReference type="InterPro" id="IPR020061">
    <property type="entry name" value="Glu_tRNA_lig_a-bdl"/>
</dbReference>
<keyword evidence="10" id="KW-1185">Reference proteome</keyword>
<dbReference type="Gene3D" id="1.10.1160.10">
    <property type="entry name" value="Glutamyl-trna Synthetase, Domain 2"/>
    <property type="match status" value="1"/>
</dbReference>
<feature type="domain" description="Glutamyl/glutaminyl-tRNA synthetase class Ib catalytic" evidence="8">
    <location>
        <begin position="2"/>
        <end position="293"/>
    </location>
</feature>
<dbReference type="OrthoDB" id="9807503at2"/>
<dbReference type="EC" id="6.1.1.-" evidence="9"/>
<keyword evidence="3 7" id="KW-0547">Nucleotide-binding</keyword>
<dbReference type="GO" id="GO:0006424">
    <property type="term" value="P:glutamyl-tRNA aminoacylation"/>
    <property type="evidence" value="ECO:0007669"/>
    <property type="project" value="TreeGrafter"/>
</dbReference>
<evidence type="ECO:0000256" key="6">
    <source>
        <dbReference type="ARBA" id="ARBA00023146"/>
    </source>
</evidence>
<dbReference type="InterPro" id="IPR020058">
    <property type="entry name" value="Glu/Gln-tRNA-synth_Ib_cat-dom"/>
</dbReference>
<evidence type="ECO:0000256" key="1">
    <source>
        <dbReference type="ARBA" id="ARBA00007894"/>
    </source>
</evidence>
<dbReference type="Proteomes" id="UP000308901">
    <property type="component" value="Unassembled WGS sequence"/>
</dbReference>
<evidence type="ECO:0000256" key="2">
    <source>
        <dbReference type="ARBA" id="ARBA00022598"/>
    </source>
</evidence>
<evidence type="ECO:0000256" key="3">
    <source>
        <dbReference type="ARBA" id="ARBA00022741"/>
    </source>
</evidence>
<keyword evidence="2 7" id="KW-0436">Ligase</keyword>
<gene>
    <name evidence="9" type="ORF">FDK22_14370</name>
</gene>
<dbReference type="GO" id="GO:0005524">
    <property type="term" value="F:ATP binding"/>
    <property type="evidence" value="ECO:0007669"/>
    <property type="project" value="UniProtKB-KW"/>
</dbReference>
<evidence type="ECO:0000313" key="10">
    <source>
        <dbReference type="Proteomes" id="UP000308901"/>
    </source>
</evidence>
<dbReference type="GO" id="GO:0005829">
    <property type="term" value="C:cytosol"/>
    <property type="evidence" value="ECO:0007669"/>
    <property type="project" value="TreeGrafter"/>
</dbReference>
<accession>A0A5R8XY99</accession>
<evidence type="ECO:0000256" key="4">
    <source>
        <dbReference type="ARBA" id="ARBA00022840"/>
    </source>
</evidence>
<name>A0A5R8XY99_9BACT</name>
<dbReference type="InterPro" id="IPR014729">
    <property type="entry name" value="Rossmann-like_a/b/a_fold"/>
</dbReference>
<dbReference type="SUPFAM" id="SSF48163">
    <property type="entry name" value="An anticodon-binding domain of class I aminoacyl-tRNA synthetases"/>
    <property type="match status" value="1"/>
</dbReference>
<dbReference type="EMBL" id="VANU01000007">
    <property type="protein sequence ID" value="TLP35833.1"/>
    <property type="molecule type" value="Genomic_DNA"/>
</dbReference>
<dbReference type="PANTHER" id="PTHR43311:SF2">
    <property type="entry name" value="GLUTAMATE--TRNA LIGASE, MITOCHONDRIAL-RELATED"/>
    <property type="match status" value="1"/>
</dbReference>
<keyword evidence="4 7" id="KW-0067">ATP-binding</keyword>
<proteinExistence type="inferred from homology"/>
<dbReference type="GO" id="GO:0004818">
    <property type="term" value="F:glutamate-tRNA ligase activity"/>
    <property type="evidence" value="ECO:0007669"/>
    <property type="project" value="TreeGrafter"/>
</dbReference>
<dbReference type="Pfam" id="PF00749">
    <property type="entry name" value="tRNA-synt_1c"/>
    <property type="match status" value="1"/>
</dbReference>
<dbReference type="Gene3D" id="3.90.800.10">
    <property type="entry name" value="Glutamyl-tRNA Synthetase, Domain 3"/>
    <property type="match status" value="1"/>
</dbReference>
<evidence type="ECO:0000256" key="5">
    <source>
        <dbReference type="ARBA" id="ARBA00022917"/>
    </source>
</evidence>
<comment type="caution">
    <text evidence="9">The sequence shown here is derived from an EMBL/GenBank/DDBJ whole genome shotgun (WGS) entry which is preliminary data.</text>
</comment>